<evidence type="ECO:0000259" key="7">
    <source>
        <dbReference type="Pfam" id="PF00892"/>
    </source>
</evidence>
<dbReference type="SUPFAM" id="SSF103481">
    <property type="entry name" value="Multidrug resistance efflux transporter EmrE"/>
    <property type="match status" value="2"/>
</dbReference>
<evidence type="ECO:0000256" key="2">
    <source>
        <dbReference type="ARBA" id="ARBA00007362"/>
    </source>
</evidence>
<keyword evidence="3 6" id="KW-0812">Transmembrane</keyword>
<evidence type="ECO:0000256" key="5">
    <source>
        <dbReference type="ARBA" id="ARBA00023136"/>
    </source>
</evidence>
<feature type="transmembrane region" description="Helical" evidence="6">
    <location>
        <begin position="45"/>
        <end position="65"/>
    </location>
</feature>
<dbReference type="KEGG" id="frc:KX01_971"/>
<evidence type="ECO:0000256" key="6">
    <source>
        <dbReference type="SAM" id="Phobius"/>
    </source>
</evidence>
<dbReference type="AlphaFoldDB" id="A0A1J0KSD6"/>
<feature type="transmembrane region" description="Helical" evidence="6">
    <location>
        <begin position="223"/>
        <end position="242"/>
    </location>
</feature>
<name>A0A1J0KSD6_9GAMM</name>
<evidence type="ECO:0000256" key="1">
    <source>
        <dbReference type="ARBA" id="ARBA00004141"/>
    </source>
</evidence>
<dbReference type="Pfam" id="PF00892">
    <property type="entry name" value="EamA"/>
    <property type="match status" value="1"/>
</dbReference>
<feature type="transmembrane region" description="Helical" evidence="6">
    <location>
        <begin position="278"/>
        <end position="296"/>
    </location>
</feature>
<dbReference type="InterPro" id="IPR037185">
    <property type="entry name" value="EmrE-like"/>
</dbReference>
<feature type="transmembrane region" description="Helical" evidence="6">
    <location>
        <begin position="186"/>
        <end position="211"/>
    </location>
</feature>
<reference evidence="9" key="1">
    <citation type="submission" date="2014-10" db="EMBL/GenBank/DDBJ databases">
        <authorList>
            <person name="Kuske C.R."/>
            <person name="Challacombe J.F."/>
            <person name="Daligault H.E."/>
            <person name="Davenport K.W."/>
            <person name="Johnson S.L."/>
            <person name="Siddaramappa S."/>
            <person name="Petersen J.M."/>
        </authorList>
    </citation>
    <scope>NUCLEOTIDE SEQUENCE [LARGE SCALE GENOMIC DNA]</scope>
    <source>
        <strain evidence="9">CA97-1460</strain>
    </source>
</reference>
<gene>
    <name evidence="8" type="ORF">KX01_971</name>
</gene>
<dbReference type="OrthoDB" id="9810556at2"/>
<feature type="transmembrane region" description="Helical" evidence="6">
    <location>
        <begin position="156"/>
        <end position="179"/>
    </location>
</feature>
<dbReference type="PANTHER" id="PTHR32322:SF2">
    <property type="entry name" value="EAMA DOMAIN-CONTAINING PROTEIN"/>
    <property type="match status" value="1"/>
</dbReference>
<keyword evidence="4 6" id="KW-1133">Transmembrane helix</keyword>
<keyword evidence="9" id="KW-1185">Reference proteome</keyword>
<evidence type="ECO:0000256" key="3">
    <source>
        <dbReference type="ARBA" id="ARBA00022692"/>
    </source>
</evidence>
<feature type="transmembrane region" description="Helical" evidence="6">
    <location>
        <begin position="129"/>
        <end position="150"/>
    </location>
</feature>
<feature type="transmembrane region" description="Helical" evidence="6">
    <location>
        <begin position="104"/>
        <end position="122"/>
    </location>
</feature>
<accession>A0A1J0KSD6</accession>
<evidence type="ECO:0000313" key="8">
    <source>
        <dbReference type="EMBL" id="APC96595.1"/>
    </source>
</evidence>
<sequence>MKTNSNKHFISILLLLILGTIWGSGYTIARFCMTHGVHPLGYSFWQSLGPMIALLVIVIVAKIPFSIKPKYIHYYLACGILGIVIPNTIMYFCAQHIPSGLLTVLINTVPIIIFPLSILFSLERFDLKRFILVLIGFIGILFTILSNLNLPEINNIPWTIIALVAPFSFALCAVWIAAFKPLPSNFLSLSLGMLTTSTIILIPITLSLGHFHPISFPLNINDWLILLEIILSSIGYVILFILIKVAGPIYYSLVGGVASAVGLMWGEIFYDENLNTNSWIGVSLILITIISLTILLKRKYKVE</sequence>
<proteinExistence type="inferred from homology"/>
<dbReference type="PANTHER" id="PTHR32322">
    <property type="entry name" value="INNER MEMBRANE TRANSPORTER"/>
    <property type="match status" value="1"/>
</dbReference>
<organism evidence="8 9">
    <name type="scientific">Francisella frigiditurris</name>
    <dbReference type="NCBI Taxonomy" id="1542390"/>
    <lineage>
        <taxon>Bacteria</taxon>
        <taxon>Pseudomonadati</taxon>
        <taxon>Pseudomonadota</taxon>
        <taxon>Gammaproteobacteria</taxon>
        <taxon>Thiotrichales</taxon>
        <taxon>Francisellaceae</taxon>
        <taxon>Francisella</taxon>
    </lineage>
</organism>
<dbReference type="Proteomes" id="UP000182521">
    <property type="component" value="Chromosome"/>
</dbReference>
<dbReference type="InterPro" id="IPR000620">
    <property type="entry name" value="EamA_dom"/>
</dbReference>
<comment type="similarity">
    <text evidence="2">Belongs to the EamA transporter family.</text>
</comment>
<dbReference type="EMBL" id="CP009654">
    <property type="protein sequence ID" value="APC96595.1"/>
    <property type="molecule type" value="Genomic_DNA"/>
</dbReference>
<dbReference type="RefSeq" id="WP_071663901.1">
    <property type="nucleotide sequence ID" value="NZ_CP009654.1"/>
</dbReference>
<feature type="domain" description="EamA" evidence="7">
    <location>
        <begin position="11"/>
        <end position="144"/>
    </location>
</feature>
<dbReference type="InterPro" id="IPR050638">
    <property type="entry name" value="AA-Vitamin_Transporters"/>
</dbReference>
<dbReference type="GO" id="GO:0016020">
    <property type="term" value="C:membrane"/>
    <property type="evidence" value="ECO:0007669"/>
    <property type="project" value="UniProtKB-SubCell"/>
</dbReference>
<evidence type="ECO:0000313" key="9">
    <source>
        <dbReference type="Proteomes" id="UP000182521"/>
    </source>
</evidence>
<dbReference type="STRING" id="1542390.KX01_971"/>
<comment type="subcellular location">
    <subcellularLocation>
        <location evidence="1">Membrane</location>
        <topology evidence="1">Multi-pass membrane protein</topology>
    </subcellularLocation>
</comment>
<keyword evidence="5 6" id="KW-0472">Membrane</keyword>
<feature type="transmembrane region" description="Helical" evidence="6">
    <location>
        <begin position="249"/>
        <end position="266"/>
    </location>
</feature>
<evidence type="ECO:0000256" key="4">
    <source>
        <dbReference type="ARBA" id="ARBA00022989"/>
    </source>
</evidence>
<feature type="transmembrane region" description="Helical" evidence="6">
    <location>
        <begin position="72"/>
        <end position="92"/>
    </location>
</feature>
<protein>
    <submittedName>
        <fullName evidence="8">EamA-like transporter family protein</fullName>
    </submittedName>
</protein>